<organism evidence="8 9">
    <name type="scientific">Dinoroseobacter shibae (strain DSM 16493 / NCIMB 14021 / DFL 12)</name>
    <dbReference type="NCBI Taxonomy" id="398580"/>
    <lineage>
        <taxon>Bacteria</taxon>
        <taxon>Pseudomonadati</taxon>
        <taxon>Pseudomonadota</taxon>
        <taxon>Alphaproteobacteria</taxon>
        <taxon>Rhodobacterales</taxon>
        <taxon>Roseobacteraceae</taxon>
        <taxon>Dinoroseobacter</taxon>
    </lineage>
</organism>
<comment type="subcellular location">
    <subcellularLocation>
        <location evidence="1">Secreted</location>
    </subcellularLocation>
</comment>
<dbReference type="Gene3D" id="3.40.50.1820">
    <property type="entry name" value="alpha/beta hydrolase"/>
    <property type="match status" value="1"/>
</dbReference>
<dbReference type="GO" id="GO:0005576">
    <property type="term" value="C:extracellular region"/>
    <property type="evidence" value="ECO:0007669"/>
    <property type="project" value="UniProtKB-SubCell"/>
</dbReference>
<dbReference type="SUPFAM" id="SSF53474">
    <property type="entry name" value="alpha/beta-Hydrolases"/>
    <property type="match status" value="1"/>
</dbReference>
<dbReference type="HOGENOM" id="CLU_027551_4_0_5"/>
<reference evidence="9" key="1">
    <citation type="journal article" date="2010" name="ISME J.">
        <title>The complete genome sequence of the algal symbiont Dinoroseobacter shibae: a hitchhiker's guide to life in the sea.</title>
        <authorList>
            <person name="Wagner-Dobler I."/>
            <person name="Ballhausen B."/>
            <person name="Berger M."/>
            <person name="Brinkhoff T."/>
            <person name="Buchholz I."/>
            <person name="Bunk B."/>
            <person name="Cypionka H."/>
            <person name="Daniel R."/>
            <person name="Drepper T."/>
            <person name="Gerdts G."/>
            <person name="Hahnke S."/>
            <person name="Han C."/>
            <person name="Jahn D."/>
            <person name="Kalhoefer D."/>
            <person name="Kiss H."/>
            <person name="Klenk H.P."/>
            <person name="Kyrpides N."/>
            <person name="Liebl W."/>
            <person name="Liesegang H."/>
            <person name="Meincke L."/>
            <person name="Pati A."/>
            <person name="Petersen J."/>
            <person name="Piekarski T."/>
            <person name="Pommerenke C."/>
            <person name="Pradella S."/>
            <person name="Pukall R."/>
            <person name="Rabus R."/>
            <person name="Stackebrandt E."/>
            <person name="Thole S."/>
            <person name="Thompson L."/>
            <person name="Tielen P."/>
            <person name="Tomasch J."/>
            <person name="von Jan M."/>
            <person name="Wanphrut N."/>
            <person name="Wichels A."/>
            <person name="Zech H."/>
            <person name="Simon M."/>
        </authorList>
    </citation>
    <scope>NUCLEOTIDE SEQUENCE [LARGE SCALE GENOMIC DNA]</scope>
    <source>
        <strain evidence="9">DSM 16493 / NCIMB 14021 / DFL 12</strain>
    </source>
</reference>
<dbReference type="AlphaFoldDB" id="A8LP12"/>
<dbReference type="PANTHER" id="PTHR38050:SF2">
    <property type="entry name" value="FERULOYL ESTERASE C-RELATED"/>
    <property type="match status" value="1"/>
</dbReference>
<evidence type="ECO:0000256" key="2">
    <source>
        <dbReference type="ARBA" id="ARBA00022525"/>
    </source>
</evidence>
<dbReference type="GO" id="GO:0045493">
    <property type="term" value="P:xylan catabolic process"/>
    <property type="evidence" value="ECO:0007669"/>
    <property type="project" value="UniProtKB-KW"/>
</dbReference>
<evidence type="ECO:0000256" key="6">
    <source>
        <dbReference type="ARBA" id="ARBA00023277"/>
    </source>
</evidence>
<keyword evidence="9" id="KW-1185">Reference proteome</keyword>
<dbReference type="EMBL" id="CP000830">
    <property type="protein sequence ID" value="ABV93694.1"/>
    <property type="molecule type" value="Genomic_DNA"/>
</dbReference>
<dbReference type="InterPro" id="IPR043595">
    <property type="entry name" value="FaeB/C/D"/>
</dbReference>
<evidence type="ECO:0000256" key="7">
    <source>
        <dbReference type="ARBA" id="ARBA00023326"/>
    </source>
</evidence>
<accession>A8LP12</accession>
<dbReference type="PANTHER" id="PTHR38050">
    <property type="match status" value="1"/>
</dbReference>
<name>A8LP12_DINSH</name>
<evidence type="ECO:0000256" key="5">
    <source>
        <dbReference type="ARBA" id="ARBA00022801"/>
    </source>
</evidence>
<keyword evidence="3" id="KW-0858">Xylan degradation</keyword>
<sequence length="308" mass="32885">MVIVSTPLSRWLTRCGGLLLAGLVLVLGAAGAEAATQKVERKISVGGMERSYIAYVPDSARSAAEVPVLFAFHPGFGSADAFSGQINIHRAPGADSFIVVYPEGFRRSWNSGDCCGPAMRRGIDDISFVKAMLEDLRRFGNISPNRNFATGFSNGFAFSQHLACNLPDSFAAIAGGGGVKDTSKQCANPKPISVMVMHGLIDEHSPFDGGQSKIERAGFRVSVQTVETFWQRQNRCSGTRTTSNLDGVSCTTHTGCTGGTEVVICPVPEMGHWWPGHEGSRAGERALGPSRGDLNGSAAVVRFFRSHF</sequence>
<evidence type="ECO:0000256" key="3">
    <source>
        <dbReference type="ARBA" id="ARBA00022651"/>
    </source>
</evidence>
<dbReference type="KEGG" id="dsh:Dshi_1953"/>
<dbReference type="GO" id="GO:0030600">
    <property type="term" value="F:feruloyl esterase activity"/>
    <property type="evidence" value="ECO:0007669"/>
    <property type="project" value="InterPro"/>
</dbReference>
<proteinExistence type="predicted"/>
<keyword evidence="5 8" id="KW-0378">Hydrolase</keyword>
<evidence type="ECO:0000313" key="9">
    <source>
        <dbReference type="Proteomes" id="UP000006833"/>
    </source>
</evidence>
<gene>
    <name evidence="8" type="ordered locus">Dshi_1953</name>
</gene>
<keyword evidence="6" id="KW-0119">Carbohydrate metabolism</keyword>
<dbReference type="InterPro" id="IPR029058">
    <property type="entry name" value="AB_hydrolase_fold"/>
</dbReference>
<keyword evidence="4" id="KW-0732">Signal</keyword>
<evidence type="ECO:0000313" key="8">
    <source>
        <dbReference type="EMBL" id="ABV93694.1"/>
    </source>
</evidence>
<evidence type="ECO:0000256" key="4">
    <source>
        <dbReference type="ARBA" id="ARBA00022729"/>
    </source>
</evidence>
<dbReference type="RefSeq" id="WP_012178623.1">
    <property type="nucleotide sequence ID" value="NC_009952.1"/>
</dbReference>
<keyword evidence="2" id="KW-0964">Secreted</keyword>
<evidence type="ECO:0000256" key="1">
    <source>
        <dbReference type="ARBA" id="ARBA00004613"/>
    </source>
</evidence>
<keyword evidence="7" id="KW-0624">Polysaccharide degradation</keyword>
<dbReference type="OrthoDB" id="9767239at2"/>
<dbReference type="STRING" id="398580.Dshi_1953"/>
<dbReference type="Proteomes" id="UP000006833">
    <property type="component" value="Chromosome"/>
</dbReference>
<dbReference type="eggNOG" id="COG3509">
    <property type="taxonomic scope" value="Bacteria"/>
</dbReference>
<protein>
    <submittedName>
        <fullName evidence="8">Putative hydrolase</fullName>
    </submittedName>
</protein>